<dbReference type="SMART" id="SM00100">
    <property type="entry name" value="cNMP"/>
    <property type="match status" value="1"/>
</dbReference>
<dbReference type="InterPro" id="IPR012318">
    <property type="entry name" value="HTH_CRP"/>
</dbReference>
<dbReference type="PANTHER" id="PTHR24567:SF75">
    <property type="entry name" value="FUMARATE AND NITRATE REDUCTION REGULATORY PROTEIN"/>
    <property type="match status" value="1"/>
</dbReference>
<dbReference type="CDD" id="cd00092">
    <property type="entry name" value="HTH_CRP"/>
    <property type="match status" value="1"/>
</dbReference>
<dbReference type="Pfam" id="PF13545">
    <property type="entry name" value="HTH_Crp_2"/>
    <property type="match status" value="1"/>
</dbReference>
<dbReference type="InterPro" id="IPR014710">
    <property type="entry name" value="RmlC-like_jellyroll"/>
</dbReference>
<dbReference type="InterPro" id="IPR036388">
    <property type="entry name" value="WH-like_DNA-bd_sf"/>
</dbReference>
<feature type="domain" description="HTH crp-type" evidence="5">
    <location>
        <begin position="161"/>
        <end position="235"/>
    </location>
</feature>
<comment type="caution">
    <text evidence="6">The sequence shown here is derived from an EMBL/GenBank/DDBJ whole genome shotgun (WGS) entry which is preliminary data.</text>
</comment>
<keyword evidence="7" id="KW-1185">Reference proteome</keyword>
<dbReference type="OrthoDB" id="7584044at2"/>
<evidence type="ECO:0000313" key="6">
    <source>
        <dbReference type="EMBL" id="RJF86687.1"/>
    </source>
</evidence>
<dbReference type="SMART" id="SM00419">
    <property type="entry name" value="HTH_CRP"/>
    <property type="match status" value="1"/>
</dbReference>
<dbReference type="GO" id="GO:0003677">
    <property type="term" value="F:DNA binding"/>
    <property type="evidence" value="ECO:0007669"/>
    <property type="project" value="UniProtKB-KW"/>
</dbReference>
<dbReference type="InterPro" id="IPR050397">
    <property type="entry name" value="Env_Response_Regulators"/>
</dbReference>
<dbReference type="GO" id="GO:0003700">
    <property type="term" value="F:DNA-binding transcription factor activity"/>
    <property type="evidence" value="ECO:0007669"/>
    <property type="project" value="InterPro"/>
</dbReference>
<dbReference type="PANTHER" id="PTHR24567">
    <property type="entry name" value="CRP FAMILY TRANSCRIPTIONAL REGULATORY PROTEIN"/>
    <property type="match status" value="1"/>
</dbReference>
<keyword evidence="2" id="KW-0238">DNA-binding</keyword>
<keyword evidence="1" id="KW-0805">Transcription regulation</keyword>
<keyword evidence="3" id="KW-0804">Transcription</keyword>
<sequence>MHGGLARPASRRPRPDTRVCSQCEGREFNMCRDLDAVELAQVKAISTPLHLDAGATLIEEAAPADHAFNLTHGVAKAFKLLPDGRCQVTGFFTAGDFIGLSRDGLYPYSVVALTPLSLCRFERPRLRPLLDECPKLGRQLLRMMTDDLLIAQDQMLLLGRRTARERVICFLLMQSDRAVRQHRPADLIDLPMTRGDIGDYLGLTIETVSRTITQLKGEGLIALKGHHALAILEMDRLMEESGRDMGLGDPVV</sequence>
<dbReference type="PROSITE" id="PS51063">
    <property type="entry name" value="HTH_CRP_2"/>
    <property type="match status" value="1"/>
</dbReference>
<evidence type="ECO:0000256" key="2">
    <source>
        <dbReference type="ARBA" id="ARBA00023125"/>
    </source>
</evidence>
<dbReference type="InterPro" id="IPR000595">
    <property type="entry name" value="cNMP-bd_dom"/>
</dbReference>
<dbReference type="AlphaFoldDB" id="A0A418W9J5"/>
<dbReference type="PRINTS" id="PR00034">
    <property type="entry name" value="HTHCRP"/>
</dbReference>
<feature type="domain" description="Cyclic nucleotide-binding" evidence="4">
    <location>
        <begin position="30"/>
        <end position="99"/>
    </location>
</feature>
<dbReference type="Pfam" id="PF00027">
    <property type="entry name" value="cNMP_binding"/>
    <property type="match status" value="1"/>
</dbReference>
<dbReference type="InterPro" id="IPR018490">
    <property type="entry name" value="cNMP-bd_dom_sf"/>
</dbReference>
<dbReference type="SUPFAM" id="SSF51206">
    <property type="entry name" value="cAMP-binding domain-like"/>
    <property type="match status" value="1"/>
</dbReference>
<accession>A0A418W9J5</accession>
<dbReference type="InterPro" id="IPR018335">
    <property type="entry name" value="Tscrpt_reg_HTH_Crp-type_CS"/>
</dbReference>
<dbReference type="PROSITE" id="PS00042">
    <property type="entry name" value="HTH_CRP_1"/>
    <property type="match status" value="1"/>
</dbReference>
<dbReference type="GO" id="GO:0005829">
    <property type="term" value="C:cytosol"/>
    <property type="evidence" value="ECO:0007669"/>
    <property type="project" value="TreeGrafter"/>
</dbReference>
<dbReference type="FunFam" id="1.10.10.10:FF:000028">
    <property type="entry name" value="Fumarate/nitrate reduction transcriptional regulator Fnr"/>
    <property type="match status" value="1"/>
</dbReference>
<gene>
    <name evidence="6" type="ORF">D3874_06335</name>
</gene>
<organism evidence="6 7">
    <name type="scientific">Oleomonas cavernae</name>
    <dbReference type="NCBI Taxonomy" id="2320859"/>
    <lineage>
        <taxon>Bacteria</taxon>
        <taxon>Pseudomonadati</taxon>
        <taxon>Pseudomonadota</taxon>
        <taxon>Alphaproteobacteria</taxon>
        <taxon>Acetobacterales</taxon>
        <taxon>Acetobacteraceae</taxon>
        <taxon>Oleomonas</taxon>
    </lineage>
</organism>
<reference evidence="6 7" key="1">
    <citation type="submission" date="2018-09" db="EMBL/GenBank/DDBJ databases">
        <authorList>
            <person name="Zhu H."/>
        </authorList>
    </citation>
    <scope>NUCLEOTIDE SEQUENCE [LARGE SCALE GENOMIC DNA]</scope>
    <source>
        <strain evidence="6 7">K1W22B-8</strain>
    </source>
</reference>
<name>A0A418W9J5_9PROT</name>
<evidence type="ECO:0000313" key="7">
    <source>
        <dbReference type="Proteomes" id="UP000284605"/>
    </source>
</evidence>
<dbReference type="InterPro" id="IPR036390">
    <property type="entry name" value="WH_DNA-bd_sf"/>
</dbReference>
<dbReference type="Gene3D" id="2.60.120.10">
    <property type="entry name" value="Jelly Rolls"/>
    <property type="match status" value="1"/>
</dbReference>
<dbReference type="Proteomes" id="UP000284605">
    <property type="component" value="Unassembled WGS sequence"/>
</dbReference>
<dbReference type="CDD" id="cd00038">
    <property type="entry name" value="CAP_ED"/>
    <property type="match status" value="1"/>
</dbReference>
<evidence type="ECO:0000259" key="5">
    <source>
        <dbReference type="PROSITE" id="PS51063"/>
    </source>
</evidence>
<evidence type="ECO:0000256" key="3">
    <source>
        <dbReference type="ARBA" id="ARBA00023163"/>
    </source>
</evidence>
<proteinExistence type="predicted"/>
<dbReference type="Gene3D" id="1.10.10.10">
    <property type="entry name" value="Winged helix-like DNA-binding domain superfamily/Winged helix DNA-binding domain"/>
    <property type="match status" value="1"/>
</dbReference>
<dbReference type="SUPFAM" id="SSF46785">
    <property type="entry name" value="Winged helix' DNA-binding domain"/>
    <property type="match status" value="1"/>
</dbReference>
<dbReference type="EMBL" id="QYUK01000011">
    <property type="protein sequence ID" value="RJF86687.1"/>
    <property type="molecule type" value="Genomic_DNA"/>
</dbReference>
<protein>
    <submittedName>
        <fullName evidence="6">Crp/Fnr family transcriptional regulator</fullName>
    </submittedName>
</protein>
<evidence type="ECO:0000259" key="4">
    <source>
        <dbReference type="PROSITE" id="PS50042"/>
    </source>
</evidence>
<dbReference type="PROSITE" id="PS50042">
    <property type="entry name" value="CNMP_BINDING_3"/>
    <property type="match status" value="1"/>
</dbReference>
<evidence type="ECO:0000256" key="1">
    <source>
        <dbReference type="ARBA" id="ARBA00023015"/>
    </source>
</evidence>